<keyword evidence="4" id="KW-1185">Reference proteome</keyword>
<sequence>MSTSTENNDRKDIQQTIEFERFPLEIQDQIWESTCVPRNIFIYEIEQIITIDEGLGERYNKCKIHQEVGDCYNHQPIALSGNYRSRDNLPRRYERILEGDLPNSWIYFNFDIDTLVIHPQMITRHFVPIDGTDQQPSWGLKEQFKILGPNSQCGQTMLRGKQLLKGRNNNLERIQFIAIGGFRWWNSETVLCGKTKSCGFDLQKFNFEAGIKHGFQNLKELILVLAKEKELTSAQLDSIPPGIGLRTEEGKEICRREITEMYKAEKARRPGFKIPKIIFLEHEDPKAPNFDFGKQNGMGTKVGTVPFGLSPPRVETENAESEE</sequence>
<feature type="region of interest" description="Disordered" evidence="1">
    <location>
        <begin position="301"/>
        <end position="323"/>
    </location>
</feature>
<dbReference type="Proteomes" id="UP000016922">
    <property type="component" value="Unassembled WGS sequence"/>
</dbReference>
<gene>
    <name evidence="3" type="ORF">GLAREA_08507</name>
</gene>
<dbReference type="PANTHER" id="PTHR35910">
    <property type="entry name" value="2EXR DOMAIN-CONTAINING PROTEIN"/>
    <property type="match status" value="1"/>
</dbReference>
<dbReference type="GeneID" id="19467555"/>
<feature type="domain" description="2EXR" evidence="2">
    <location>
        <begin position="19"/>
        <end position="115"/>
    </location>
</feature>
<proteinExistence type="predicted"/>
<dbReference type="InterPro" id="IPR045518">
    <property type="entry name" value="2EXR"/>
</dbReference>
<organism evidence="3 4">
    <name type="scientific">Glarea lozoyensis (strain ATCC 20868 / MF5171)</name>
    <dbReference type="NCBI Taxonomy" id="1116229"/>
    <lineage>
        <taxon>Eukaryota</taxon>
        <taxon>Fungi</taxon>
        <taxon>Dikarya</taxon>
        <taxon>Ascomycota</taxon>
        <taxon>Pezizomycotina</taxon>
        <taxon>Leotiomycetes</taxon>
        <taxon>Helotiales</taxon>
        <taxon>Helotiaceae</taxon>
        <taxon>Glarea</taxon>
    </lineage>
</organism>
<evidence type="ECO:0000256" key="1">
    <source>
        <dbReference type="SAM" id="MobiDB-lite"/>
    </source>
</evidence>
<dbReference type="KEGG" id="glz:GLAREA_08507"/>
<protein>
    <recommendedName>
        <fullName evidence="2">2EXR domain-containing protein</fullName>
    </recommendedName>
</protein>
<evidence type="ECO:0000313" key="4">
    <source>
        <dbReference type="Proteomes" id="UP000016922"/>
    </source>
</evidence>
<dbReference type="AlphaFoldDB" id="S3CH80"/>
<dbReference type="RefSeq" id="XP_008088742.1">
    <property type="nucleotide sequence ID" value="XM_008090551.1"/>
</dbReference>
<dbReference type="EMBL" id="KE145373">
    <property type="protein sequence ID" value="EPE24654.1"/>
    <property type="molecule type" value="Genomic_DNA"/>
</dbReference>
<name>S3CH80_GLAL2</name>
<dbReference type="HOGENOM" id="CLU_860668_0_0_1"/>
<dbReference type="OrthoDB" id="3501616at2759"/>
<evidence type="ECO:0000259" key="2">
    <source>
        <dbReference type="Pfam" id="PF20150"/>
    </source>
</evidence>
<reference evidence="3 4" key="1">
    <citation type="journal article" date="2013" name="BMC Genomics">
        <title>Genomics-driven discovery of the pneumocandin biosynthetic gene cluster in the fungus Glarea lozoyensis.</title>
        <authorList>
            <person name="Chen L."/>
            <person name="Yue Q."/>
            <person name="Zhang X."/>
            <person name="Xiang M."/>
            <person name="Wang C."/>
            <person name="Li S."/>
            <person name="Che Y."/>
            <person name="Ortiz-Lopez F.J."/>
            <person name="Bills G.F."/>
            <person name="Liu X."/>
            <person name="An Z."/>
        </authorList>
    </citation>
    <scope>NUCLEOTIDE SEQUENCE [LARGE SCALE GENOMIC DNA]</scope>
    <source>
        <strain evidence="4">ATCC 20868 / MF5171</strain>
    </source>
</reference>
<dbReference type="PANTHER" id="PTHR35910:SF1">
    <property type="entry name" value="2EXR DOMAIN-CONTAINING PROTEIN"/>
    <property type="match status" value="1"/>
</dbReference>
<evidence type="ECO:0000313" key="3">
    <source>
        <dbReference type="EMBL" id="EPE24654.1"/>
    </source>
</evidence>
<accession>S3CH80</accession>
<dbReference type="Pfam" id="PF20150">
    <property type="entry name" value="2EXR"/>
    <property type="match status" value="1"/>
</dbReference>